<dbReference type="EMBL" id="CP097635">
    <property type="protein sequence ID" value="URI06990.1"/>
    <property type="molecule type" value="Genomic_DNA"/>
</dbReference>
<keyword evidence="2" id="KW-0560">Oxidoreductase</keyword>
<evidence type="ECO:0000313" key="5">
    <source>
        <dbReference type="Proteomes" id="UP001056201"/>
    </source>
</evidence>
<dbReference type="PRINTS" id="PR00368">
    <property type="entry name" value="FADPNR"/>
</dbReference>
<dbReference type="InterPro" id="IPR023753">
    <property type="entry name" value="FAD/NAD-binding_dom"/>
</dbReference>
<reference evidence="4" key="1">
    <citation type="submission" date="2022-05" db="EMBL/GenBank/DDBJ databases">
        <title>An RpoN-dependent PEP-CTERM gene is involved in floc formation of an Aquincola tertiaricarbonis strain.</title>
        <authorList>
            <person name="Qiu D."/>
            <person name="Xia M."/>
        </authorList>
    </citation>
    <scope>NUCLEOTIDE SEQUENCE</scope>
    <source>
        <strain evidence="4">RN12</strain>
    </source>
</reference>
<evidence type="ECO:0000259" key="3">
    <source>
        <dbReference type="PROSITE" id="PS50042"/>
    </source>
</evidence>
<accession>A0ABY4S446</accession>
<dbReference type="PROSITE" id="PS50042">
    <property type="entry name" value="CNMP_BINDING_3"/>
    <property type="match status" value="1"/>
</dbReference>
<dbReference type="Pfam" id="PF07992">
    <property type="entry name" value="Pyr_redox_2"/>
    <property type="match status" value="1"/>
</dbReference>
<evidence type="ECO:0000256" key="2">
    <source>
        <dbReference type="ARBA" id="ARBA00023002"/>
    </source>
</evidence>
<proteinExistence type="predicted"/>
<dbReference type="SUPFAM" id="SSF51905">
    <property type="entry name" value="FAD/NAD(P)-binding domain"/>
    <property type="match status" value="1"/>
</dbReference>
<dbReference type="InterPro" id="IPR050097">
    <property type="entry name" value="Ferredoxin-NADP_redctase_2"/>
</dbReference>
<dbReference type="InterPro" id="IPR014710">
    <property type="entry name" value="RmlC-like_jellyroll"/>
</dbReference>
<dbReference type="PRINTS" id="PR00469">
    <property type="entry name" value="PNDRDTASEII"/>
</dbReference>
<dbReference type="Pfam" id="PF00027">
    <property type="entry name" value="cNMP_binding"/>
    <property type="match status" value="1"/>
</dbReference>
<dbReference type="Gene3D" id="3.50.50.60">
    <property type="entry name" value="FAD/NAD(P)-binding domain"/>
    <property type="match status" value="2"/>
</dbReference>
<dbReference type="SUPFAM" id="SSF51206">
    <property type="entry name" value="cAMP-binding domain-like"/>
    <property type="match status" value="1"/>
</dbReference>
<sequence length="567" mass="58673">MADNAPYTPYSTLHNRQAQMYPVLTDEELQRIQRFGVIRQHADGERLFAVGESGPGMFVVLQGQVAISHRDGLGRTRPVGVQGRGQFLAEAGQLSGRPAMVDGDAVGPVEVLVMSPEQLRALIIAEADLGERMVRALILRRVALIESGISGPVLIGAPRGHALLALQGFLARNAQPHHVADPADDPAAAAMVLQYGASATDVVVVCANGTVLVNPSEPALARCLGMVGSAERLATYDVVIVGAGPAGLSTAVYAASEGLRVAVLDCRAHGGQAGASARIENYLGFPTGITGQALAGRAFVQAQKFGAEMLIPAEVAGLDCSRDQPGGELAVRLSDGSRLRARSVVIASGARYRRPAVPRLEQFEGKGVSYWASALEARGCTQAEVALVGGGNSAGQAAVFLSQHASQVHMLVRGPGLAATMSRYLIDRIEATPNIHLCTRTELTELHGDPVAGLDAASWRHRDSGEAVTRPVRGVFLFVGAEPETRWLKDCGVAVDANGFVLTGAGLPAGAAKPGNVPSALESSIPGVFAVGDVRAGSVKRVGGAIGEGAAVVAAIHQYLAGLPAAA</sequence>
<dbReference type="Proteomes" id="UP001056201">
    <property type="component" value="Chromosome 1"/>
</dbReference>
<dbReference type="InterPro" id="IPR036188">
    <property type="entry name" value="FAD/NAD-bd_sf"/>
</dbReference>
<gene>
    <name evidence="4" type="ORF">MW290_13955</name>
</gene>
<protein>
    <submittedName>
        <fullName evidence="4">FAD-dependent oxidoreductase</fullName>
    </submittedName>
</protein>
<name>A0ABY4S446_AQUTE</name>
<dbReference type="CDD" id="cd00038">
    <property type="entry name" value="CAP_ED"/>
    <property type="match status" value="1"/>
</dbReference>
<evidence type="ECO:0000313" key="4">
    <source>
        <dbReference type="EMBL" id="URI06990.1"/>
    </source>
</evidence>
<dbReference type="Gene3D" id="2.60.120.10">
    <property type="entry name" value="Jelly Rolls"/>
    <property type="match status" value="1"/>
</dbReference>
<dbReference type="SMART" id="SM00100">
    <property type="entry name" value="cNMP"/>
    <property type="match status" value="1"/>
</dbReference>
<dbReference type="RefSeq" id="WP_250195255.1">
    <property type="nucleotide sequence ID" value="NZ_CP097635.1"/>
</dbReference>
<feature type="domain" description="Cyclic nucleotide-binding" evidence="3">
    <location>
        <begin position="20"/>
        <end position="140"/>
    </location>
</feature>
<evidence type="ECO:0000256" key="1">
    <source>
        <dbReference type="ARBA" id="ARBA00022630"/>
    </source>
</evidence>
<keyword evidence="1" id="KW-0285">Flavoprotein</keyword>
<organism evidence="4 5">
    <name type="scientific">Aquincola tertiaricarbonis</name>
    <dbReference type="NCBI Taxonomy" id="391953"/>
    <lineage>
        <taxon>Bacteria</taxon>
        <taxon>Pseudomonadati</taxon>
        <taxon>Pseudomonadota</taxon>
        <taxon>Betaproteobacteria</taxon>
        <taxon>Burkholderiales</taxon>
        <taxon>Sphaerotilaceae</taxon>
        <taxon>Aquincola</taxon>
    </lineage>
</organism>
<dbReference type="InterPro" id="IPR018490">
    <property type="entry name" value="cNMP-bd_dom_sf"/>
</dbReference>
<dbReference type="PANTHER" id="PTHR48105">
    <property type="entry name" value="THIOREDOXIN REDUCTASE 1-RELATED-RELATED"/>
    <property type="match status" value="1"/>
</dbReference>
<keyword evidence="5" id="KW-1185">Reference proteome</keyword>
<dbReference type="InterPro" id="IPR000595">
    <property type="entry name" value="cNMP-bd_dom"/>
</dbReference>